<name>B8E362_DICTD</name>
<dbReference type="STRING" id="515635.Dtur_1664"/>
<dbReference type="PANTHER" id="PTHR43143:SF1">
    <property type="entry name" value="SERINE_THREONINE-PROTEIN PHOSPHATASE CPPED1"/>
    <property type="match status" value="1"/>
</dbReference>
<dbReference type="AlphaFoldDB" id="B8E362"/>
<evidence type="ECO:0000313" key="2">
    <source>
        <dbReference type="EMBL" id="ACK42936.1"/>
    </source>
</evidence>
<organism evidence="2 3">
    <name type="scientific">Dictyoglomus turgidum (strain DSM 6724 / Z-1310)</name>
    <dbReference type="NCBI Taxonomy" id="515635"/>
    <lineage>
        <taxon>Bacteria</taxon>
        <taxon>Pseudomonadati</taxon>
        <taxon>Dictyoglomota</taxon>
        <taxon>Dictyoglomia</taxon>
        <taxon>Dictyoglomales</taxon>
        <taxon>Dictyoglomaceae</taxon>
        <taxon>Dictyoglomus</taxon>
    </lineage>
</organism>
<dbReference type="EMBL" id="CP001251">
    <property type="protein sequence ID" value="ACK42936.1"/>
    <property type="molecule type" value="Genomic_DNA"/>
</dbReference>
<dbReference type="GO" id="GO:0016787">
    <property type="term" value="F:hydrolase activity"/>
    <property type="evidence" value="ECO:0007669"/>
    <property type="project" value="InterPro"/>
</dbReference>
<evidence type="ECO:0000259" key="1">
    <source>
        <dbReference type="Pfam" id="PF00149"/>
    </source>
</evidence>
<sequence length="252" mass="29270">MRNTSKILAIIFLFISLYSTIYAFTFAVIGDRAGRPVFGVFERNLSEVVKRKPDFIVQLGDILVESSDEEYRYVGSILKNVSVPFYIVPGNHDLYKDPKGARFQSFTKRPLYYYFDYENARFIILNNASGSLGKVQLEWLIEVLKGTNKKYKFVFMHQPVISPSWFFLFHKADPVESKILMKLFEEYHVNYVFSGHIHMYYRKEINGVVYIISGIGGARPYISSNLDEGKPHFILIKVSDEGINEEVVRLNW</sequence>
<dbReference type="RefSeq" id="WP_012584011.1">
    <property type="nucleotide sequence ID" value="NC_011661.1"/>
</dbReference>
<dbReference type="InterPro" id="IPR029052">
    <property type="entry name" value="Metallo-depent_PP-like"/>
</dbReference>
<dbReference type="InterPro" id="IPR051918">
    <property type="entry name" value="STPP_CPPED1"/>
</dbReference>
<dbReference type="eggNOG" id="COG1409">
    <property type="taxonomic scope" value="Bacteria"/>
</dbReference>
<dbReference type="HOGENOM" id="CLU_1101517_0_0_0"/>
<dbReference type="PANTHER" id="PTHR43143">
    <property type="entry name" value="METALLOPHOSPHOESTERASE, CALCINEURIN SUPERFAMILY"/>
    <property type="match status" value="1"/>
</dbReference>
<dbReference type="Proteomes" id="UP000007719">
    <property type="component" value="Chromosome"/>
</dbReference>
<dbReference type="EnsemblBacteria" id="ACK42936">
    <property type="protein sequence ID" value="ACK42936"/>
    <property type="gene ID" value="Dtur_1664"/>
</dbReference>
<gene>
    <name evidence="2" type="ordered locus">Dtur_1664</name>
</gene>
<dbReference type="Gene3D" id="3.60.21.10">
    <property type="match status" value="1"/>
</dbReference>
<evidence type="ECO:0000313" key="3">
    <source>
        <dbReference type="Proteomes" id="UP000007719"/>
    </source>
</evidence>
<dbReference type="InterPro" id="IPR004843">
    <property type="entry name" value="Calcineurin-like_PHP"/>
</dbReference>
<protein>
    <submittedName>
        <fullName evidence="2">Metallophosphoesterase</fullName>
    </submittedName>
</protein>
<accession>B8E362</accession>
<proteinExistence type="predicted"/>
<dbReference type="OrthoDB" id="9809781at2"/>
<dbReference type="SUPFAM" id="SSF56300">
    <property type="entry name" value="Metallo-dependent phosphatases"/>
    <property type="match status" value="1"/>
</dbReference>
<dbReference type="KEGG" id="dtu:Dtur_1664"/>
<reference evidence="3" key="1">
    <citation type="journal article" date="2016" name="Front. Microbiol.">
        <title>The complete genome sequence of hyperthermophile Dictyoglomus turgidum DSM 6724 reveals a specialized carbohydrate fermentor.</title>
        <authorList>
            <person name="Brumm P.J."/>
            <person name="Gowda K."/>
            <person name="Robb F.T."/>
            <person name="Mead D.A."/>
        </authorList>
    </citation>
    <scope>NUCLEOTIDE SEQUENCE [LARGE SCALE GENOMIC DNA]</scope>
    <source>
        <strain evidence="3">DSM 6724 / Z-1310</strain>
    </source>
</reference>
<keyword evidence="3" id="KW-1185">Reference proteome</keyword>
<feature type="domain" description="Calcineurin-like phosphoesterase" evidence="1">
    <location>
        <begin position="25"/>
        <end position="200"/>
    </location>
</feature>
<dbReference type="InParanoid" id="B8E362"/>
<dbReference type="Pfam" id="PF00149">
    <property type="entry name" value="Metallophos"/>
    <property type="match status" value="1"/>
</dbReference>